<evidence type="ECO:0000313" key="2">
    <source>
        <dbReference type="EMBL" id="CAE0840733.1"/>
    </source>
</evidence>
<proteinExistence type="predicted"/>
<dbReference type="PANTHER" id="PTHR11183">
    <property type="entry name" value="GLYCOGENIN SUBFAMILY MEMBER"/>
    <property type="match status" value="1"/>
</dbReference>
<dbReference type="Gene3D" id="3.90.550.10">
    <property type="entry name" value="Spore Coat Polysaccharide Biosynthesis Protein SpsA, Chain A"/>
    <property type="match status" value="1"/>
</dbReference>
<feature type="region of interest" description="Disordered" evidence="1">
    <location>
        <begin position="49"/>
        <end position="108"/>
    </location>
</feature>
<organism evidence="2">
    <name type="scientific">Eutreptiella gymnastica</name>
    <dbReference type="NCBI Taxonomy" id="73025"/>
    <lineage>
        <taxon>Eukaryota</taxon>
        <taxon>Discoba</taxon>
        <taxon>Euglenozoa</taxon>
        <taxon>Euglenida</taxon>
        <taxon>Spirocuta</taxon>
        <taxon>Euglenophyceae</taxon>
        <taxon>Eutreptiales</taxon>
        <taxon>Eutreptiaceae</taxon>
        <taxon>Eutreptiella</taxon>
    </lineage>
</organism>
<dbReference type="Pfam" id="PF01501">
    <property type="entry name" value="Glyco_transf_8"/>
    <property type="match status" value="1"/>
</dbReference>
<dbReference type="EMBL" id="HBJA01149559">
    <property type="protein sequence ID" value="CAE0840733.1"/>
    <property type="molecule type" value="Transcribed_RNA"/>
</dbReference>
<protein>
    <recommendedName>
        <fullName evidence="3">Nucleotide-diphospho-sugar transferase domain-containing protein</fullName>
    </recommendedName>
</protein>
<feature type="compositionally biased region" description="Basic and acidic residues" evidence="1">
    <location>
        <begin position="78"/>
        <end position="101"/>
    </location>
</feature>
<name>A0A7S4GLR2_9EUGL</name>
<dbReference type="AlphaFoldDB" id="A0A7S4GLR2"/>
<sequence>MHKPGRGKGRRRRTILKVVAVAAFFCLILMLLSRRQIAALFAEPAETPRPIDVTGAADKNPPPPPRRPEVVAQAEEAPESKGEEEAKPEAEAKAEKEEKAPGNDTGGKPQASYAYLSIISNNKYVDGAMVLAYTLRKSSESSKKKECDLVLLVPGGLADKNKARLRMAGWDRIIDIEDDLAKYAPKAHFKDTFNKLYMFNLVEYQRVAYYDVDVLPFHSSDHIFQTKLPSEEYVGAIGTPGDTYFKTGMMVLQPSKTLFGKMLQWLKDGKYNHGSGRDGALLRDFFNGRFTAIDPAYSQYRRPWQDLKGAMVFHYRGEFKPWYEAALVPTNKWKDAERPPDLGPGYRLWWEEYYQMHHKFMEFEDEKEEYGGVHKGPGVTPQTHAWLMRYTAGEYVLPLWTPPKGRKIVQNQTTIDDKTFTCDTVCKDSHKRCVEKQKEKGRTGTEKSTICNAACQHFADCHVWCPRGADKACQSICEIRHQDHPAVLLRCSDRWPTIVKKKKGKS</sequence>
<dbReference type="InterPro" id="IPR050587">
    <property type="entry name" value="GNT1/Glycosyltrans_8"/>
</dbReference>
<evidence type="ECO:0008006" key="3">
    <source>
        <dbReference type="Google" id="ProtNLM"/>
    </source>
</evidence>
<accession>A0A7S4GLR2</accession>
<gene>
    <name evidence="2" type="ORF">EGYM00163_LOCUS51453</name>
</gene>
<dbReference type="InterPro" id="IPR029044">
    <property type="entry name" value="Nucleotide-diphossugar_trans"/>
</dbReference>
<reference evidence="2" key="1">
    <citation type="submission" date="2021-01" db="EMBL/GenBank/DDBJ databases">
        <authorList>
            <person name="Corre E."/>
            <person name="Pelletier E."/>
            <person name="Niang G."/>
            <person name="Scheremetjew M."/>
            <person name="Finn R."/>
            <person name="Kale V."/>
            <person name="Holt S."/>
            <person name="Cochrane G."/>
            <person name="Meng A."/>
            <person name="Brown T."/>
            <person name="Cohen L."/>
        </authorList>
    </citation>
    <scope>NUCLEOTIDE SEQUENCE</scope>
    <source>
        <strain evidence="2">CCMP1594</strain>
    </source>
</reference>
<dbReference type="GO" id="GO:0016757">
    <property type="term" value="F:glycosyltransferase activity"/>
    <property type="evidence" value="ECO:0007669"/>
    <property type="project" value="InterPro"/>
</dbReference>
<dbReference type="SUPFAM" id="SSF53448">
    <property type="entry name" value="Nucleotide-diphospho-sugar transferases"/>
    <property type="match status" value="1"/>
</dbReference>
<evidence type="ECO:0000256" key="1">
    <source>
        <dbReference type="SAM" id="MobiDB-lite"/>
    </source>
</evidence>
<dbReference type="InterPro" id="IPR002495">
    <property type="entry name" value="Glyco_trans_8"/>
</dbReference>